<sequence length="152" mass="17199">MTQYITEILLWLFVINLGIAFGAGLYEARIIVPQWVSSPSTYRWPDTGPKFWAFVTTVPLTLLTIANLVAVWQAQGAMRAWWLGAVAAVVVERIMTFMYFIPTGLKLQRRDETISESKLKAMTSQWAHLNYVRLAIDLAAWVAALKAFSMQS</sequence>
<dbReference type="OrthoDB" id="374866at2157"/>
<dbReference type="RefSeq" id="WP_048091289.1">
    <property type="nucleotide sequence ID" value="NZ_JMIY01000005.1"/>
</dbReference>
<keyword evidence="3" id="KW-1185">Reference proteome</keyword>
<dbReference type="Proteomes" id="UP000027153">
    <property type="component" value="Unassembled WGS sequence"/>
</dbReference>
<feature type="transmembrane region" description="Helical" evidence="1">
    <location>
        <begin position="80"/>
        <end position="101"/>
    </location>
</feature>
<dbReference type="AlphaFoldDB" id="A0A062V1Z6"/>
<feature type="transmembrane region" description="Helical" evidence="1">
    <location>
        <begin position="9"/>
        <end position="31"/>
    </location>
</feature>
<evidence type="ECO:0000313" key="3">
    <source>
        <dbReference type="Proteomes" id="UP000027153"/>
    </source>
</evidence>
<keyword evidence="1" id="KW-1133">Transmembrane helix</keyword>
<evidence type="ECO:0000313" key="2">
    <source>
        <dbReference type="EMBL" id="KCZ71377.1"/>
    </source>
</evidence>
<feature type="transmembrane region" description="Helical" evidence="1">
    <location>
        <begin position="51"/>
        <end position="73"/>
    </location>
</feature>
<name>A0A062V1Z6_9EURY</name>
<protein>
    <recommendedName>
        <fullName evidence="4">DUF1772 domain-containing protein</fullName>
    </recommendedName>
</protein>
<dbReference type="EMBL" id="JMIY01000005">
    <property type="protein sequence ID" value="KCZ71377.1"/>
    <property type="molecule type" value="Genomic_DNA"/>
</dbReference>
<accession>A0A062V1Z6</accession>
<reference evidence="2 3" key="1">
    <citation type="journal article" date="2013" name="Nature">
        <title>Anaerobic oxidation of methane coupled to nitrate reduction in a novel archaeal lineage.</title>
        <authorList>
            <person name="Haroon M.F."/>
            <person name="Hu S."/>
            <person name="Shi Y."/>
            <person name="Imelfort M."/>
            <person name="Keller J."/>
            <person name="Hugenholtz P."/>
            <person name="Yuan Z."/>
            <person name="Tyson G.W."/>
        </authorList>
    </citation>
    <scope>NUCLEOTIDE SEQUENCE [LARGE SCALE GENOMIC DNA]</scope>
    <source>
        <strain evidence="2 3">ANME-2d</strain>
    </source>
</reference>
<dbReference type="InterPro" id="IPR013901">
    <property type="entry name" value="Anthrone_oxy"/>
</dbReference>
<comment type="caution">
    <text evidence="2">The sequence shown here is derived from an EMBL/GenBank/DDBJ whole genome shotgun (WGS) entry which is preliminary data.</text>
</comment>
<evidence type="ECO:0000256" key="1">
    <source>
        <dbReference type="SAM" id="Phobius"/>
    </source>
</evidence>
<keyword evidence="1" id="KW-0812">Transmembrane</keyword>
<keyword evidence="1" id="KW-0472">Membrane</keyword>
<evidence type="ECO:0008006" key="4">
    <source>
        <dbReference type="Google" id="ProtNLM"/>
    </source>
</evidence>
<dbReference type="Pfam" id="PF08592">
    <property type="entry name" value="Anthrone_oxy"/>
    <property type="match status" value="1"/>
</dbReference>
<organism evidence="2 3">
    <name type="scientific">Candidatus Methanoperedens nitratireducens</name>
    <dbReference type="NCBI Taxonomy" id="1392998"/>
    <lineage>
        <taxon>Archaea</taxon>
        <taxon>Methanobacteriati</taxon>
        <taxon>Methanobacteriota</taxon>
        <taxon>Stenosarchaea group</taxon>
        <taxon>Methanomicrobia</taxon>
        <taxon>Methanosarcinales</taxon>
        <taxon>ANME-2 cluster</taxon>
        <taxon>Candidatus Methanoperedentaceae</taxon>
        <taxon>Candidatus Methanoperedens</taxon>
    </lineage>
</organism>
<proteinExistence type="predicted"/>
<gene>
    <name evidence="2" type="ORF">ANME2D_02104</name>
</gene>